<dbReference type="InParanoid" id="A0A165NHQ1"/>
<evidence type="ECO:0000313" key="4">
    <source>
        <dbReference type="Proteomes" id="UP000076761"/>
    </source>
</evidence>
<accession>A0A165NHQ1</accession>
<evidence type="ECO:0000256" key="1">
    <source>
        <dbReference type="SAM" id="MobiDB-lite"/>
    </source>
</evidence>
<keyword evidence="4" id="KW-1185">Reference proteome</keyword>
<name>A0A165NHQ1_9AGAM</name>
<protein>
    <recommendedName>
        <fullName evidence="2">NAD(P)-binding domain-containing protein</fullName>
    </recommendedName>
</protein>
<dbReference type="InterPro" id="IPR036291">
    <property type="entry name" value="NAD(P)-bd_dom_sf"/>
</dbReference>
<dbReference type="InterPro" id="IPR016040">
    <property type="entry name" value="NAD(P)-bd_dom"/>
</dbReference>
<reference evidence="3 4" key="1">
    <citation type="journal article" date="2016" name="Mol. Biol. Evol.">
        <title>Comparative Genomics of Early-Diverging Mushroom-Forming Fungi Provides Insights into the Origins of Lignocellulose Decay Capabilities.</title>
        <authorList>
            <person name="Nagy L.G."/>
            <person name="Riley R."/>
            <person name="Tritt A."/>
            <person name="Adam C."/>
            <person name="Daum C."/>
            <person name="Floudas D."/>
            <person name="Sun H."/>
            <person name="Yadav J.S."/>
            <person name="Pangilinan J."/>
            <person name="Larsson K.H."/>
            <person name="Matsuura K."/>
            <person name="Barry K."/>
            <person name="Labutti K."/>
            <person name="Kuo R."/>
            <person name="Ohm R.A."/>
            <person name="Bhattacharya S.S."/>
            <person name="Shirouzu T."/>
            <person name="Yoshinaga Y."/>
            <person name="Martin F.M."/>
            <person name="Grigoriev I.V."/>
            <person name="Hibbett D.S."/>
        </authorList>
    </citation>
    <scope>NUCLEOTIDE SEQUENCE [LARGE SCALE GENOMIC DNA]</scope>
    <source>
        <strain evidence="3 4">HHB14362 ss-1</strain>
    </source>
</reference>
<evidence type="ECO:0000313" key="3">
    <source>
        <dbReference type="EMBL" id="KZT19658.1"/>
    </source>
</evidence>
<dbReference type="EMBL" id="KV425636">
    <property type="protein sequence ID" value="KZT19658.1"/>
    <property type="molecule type" value="Genomic_DNA"/>
</dbReference>
<proteinExistence type="predicted"/>
<sequence>MSSDLQNVAIFGATSNIGQHIFQSMLNSSISGYNPSLTVFVRPSSSQASSFTKTVRVLKANPSDRKYLAKAQTGIDVVITRGTGQVSTPKQTSSKQTNQIFYV</sequence>
<organism evidence="3 4">
    <name type="scientific">Neolentinus lepideus HHB14362 ss-1</name>
    <dbReference type="NCBI Taxonomy" id="1314782"/>
    <lineage>
        <taxon>Eukaryota</taxon>
        <taxon>Fungi</taxon>
        <taxon>Dikarya</taxon>
        <taxon>Basidiomycota</taxon>
        <taxon>Agaricomycotina</taxon>
        <taxon>Agaricomycetes</taxon>
        <taxon>Gloeophyllales</taxon>
        <taxon>Gloeophyllaceae</taxon>
        <taxon>Neolentinus</taxon>
    </lineage>
</organism>
<dbReference type="OrthoDB" id="9974981at2759"/>
<dbReference type="STRING" id="1314782.A0A165NHQ1"/>
<dbReference type="SUPFAM" id="SSF51735">
    <property type="entry name" value="NAD(P)-binding Rossmann-fold domains"/>
    <property type="match status" value="1"/>
</dbReference>
<feature type="region of interest" description="Disordered" evidence="1">
    <location>
        <begin position="84"/>
        <end position="103"/>
    </location>
</feature>
<evidence type="ECO:0000259" key="2">
    <source>
        <dbReference type="Pfam" id="PF13460"/>
    </source>
</evidence>
<dbReference type="Gene3D" id="3.40.50.720">
    <property type="entry name" value="NAD(P)-binding Rossmann-like Domain"/>
    <property type="match status" value="1"/>
</dbReference>
<dbReference type="Pfam" id="PF13460">
    <property type="entry name" value="NAD_binding_10"/>
    <property type="match status" value="1"/>
</dbReference>
<gene>
    <name evidence="3" type="ORF">NEOLEDRAFT_1183211</name>
</gene>
<feature type="domain" description="NAD(P)-binding" evidence="2">
    <location>
        <begin position="12"/>
        <end position="87"/>
    </location>
</feature>
<dbReference type="AlphaFoldDB" id="A0A165NHQ1"/>
<dbReference type="Proteomes" id="UP000076761">
    <property type="component" value="Unassembled WGS sequence"/>
</dbReference>